<evidence type="ECO:0000313" key="2">
    <source>
        <dbReference type="EMBL" id="OHA35149.1"/>
    </source>
</evidence>
<dbReference type="PANTHER" id="PTHR34203">
    <property type="entry name" value="METHYLTRANSFERASE, FKBM FAMILY PROTEIN"/>
    <property type="match status" value="1"/>
</dbReference>
<dbReference type="NCBIfam" id="TIGR01444">
    <property type="entry name" value="fkbM_fam"/>
    <property type="match status" value="1"/>
</dbReference>
<dbReference type="PANTHER" id="PTHR34203:SF15">
    <property type="entry name" value="SLL1173 PROTEIN"/>
    <property type="match status" value="1"/>
</dbReference>
<accession>A0A1G2NI66</accession>
<organism evidence="2 3">
    <name type="scientific">Candidatus Taylorbacteria bacterium RIFCSPLOWO2_01_FULL_48_100</name>
    <dbReference type="NCBI Taxonomy" id="1802322"/>
    <lineage>
        <taxon>Bacteria</taxon>
        <taxon>Candidatus Tayloriibacteriota</taxon>
    </lineage>
</organism>
<dbReference type="InterPro" id="IPR029063">
    <property type="entry name" value="SAM-dependent_MTases_sf"/>
</dbReference>
<dbReference type="AlphaFoldDB" id="A0A1G2NI66"/>
<proteinExistence type="predicted"/>
<dbReference type="Proteomes" id="UP000177797">
    <property type="component" value="Unassembled WGS sequence"/>
</dbReference>
<gene>
    <name evidence="2" type="ORF">A2938_01930</name>
</gene>
<dbReference type="Gene3D" id="3.40.50.150">
    <property type="entry name" value="Vaccinia Virus protein VP39"/>
    <property type="match status" value="1"/>
</dbReference>
<dbReference type="InterPro" id="IPR052514">
    <property type="entry name" value="SAM-dependent_MTase"/>
</dbReference>
<evidence type="ECO:0000313" key="3">
    <source>
        <dbReference type="Proteomes" id="UP000177797"/>
    </source>
</evidence>
<name>A0A1G2NI66_9BACT</name>
<feature type="domain" description="Methyltransferase FkbM" evidence="1">
    <location>
        <begin position="26"/>
        <end position="185"/>
    </location>
</feature>
<dbReference type="Pfam" id="PF05050">
    <property type="entry name" value="Methyltransf_21"/>
    <property type="match status" value="1"/>
</dbReference>
<evidence type="ECO:0000259" key="1">
    <source>
        <dbReference type="Pfam" id="PF05050"/>
    </source>
</evidence>
<sequence>MAFTCITERQYEPDGYAIQNGDVVVDIGAHIGSFALLAHARGARVVACEPSPENYRMLSKNIACNNMHNITALQICIAGDDGVRELFLDARNAARNGLYGAGHSVSVPALSIAELLRQQNIAQCDFLKMDCEGAEYEITEAAPLETFTHINKIAMEYHLPPYFGLNTQIHKLSRIIEKLKQSGFEVRIIPENKLRGLLFAHRPTVVA</sequence>
<dbReference type="EMBL" id="MHSA01000001">
    <property type="protein sequence ID" value="OHA35149.1"/>
    <property type="molecule type" value="Genomic_DNA"/>
</dbReference>
<reference evidence="2 3" key="1">
    <citation type="journal article" date="2016" name="Nat. Commun.">
        <title>Thousands of microbial genomes shed light on interconnected biogeochemical processes in an aquifer system.</title>
        <authorList>
            <person name="Anantharaman K."/>
            <person name="Brown C.T."/>
            <person name="Hug L.A."/>
            <person name="Sharon I."/>
            <person name="Castelle C.J."/>
            <person name="Probst A.J."/>
            <person name="Thomas B.C."/>
            <person name="Singh A."/>
            <person name="Wilkins M.J."/>
            <person name="Karaoz U."/>
            <person name="Brodie E.L."/>
            <person name="Williams K.H."/>
            <person name="Hubbard S.S."/>
            <person name="Banfield J.F."/>
        </authorList>
    </citation>
    <scope>NUCLEOTIDE SEQUENCE [LARGE SCALE GENOMIC DNA]</scope>
</reference>
<protein>
    <recommendedName>
        <fullName evidence="1">Methyltransferase FkbM domain-containing protein</fullName>
    </recommendedName>
</protein>
<dbReference type="InterPro" id="IPR006342">
    <property type="entry name" value="FkbM_mtfrase"/>
</dbReference>
<comment type="caution">
    <text evidence="2">The sequence shown here is derived from an EMBL/GenBank/DDBJ whole genome shotgun (WGS) entry which is preliminary data.</text>
</comment>
<dbReference type="SUPFAM" id="SSF53335">
    <property type="entry name" value="S-adenosyl-L-methionine-dependent methyltransferases"/>
    <property type="match status" value="1"/>
</dbReference>